<evidence type="ECO:0000256" key="6">
    <source>
        <dbReference type="ARBA" id="ARBA00023136"/>
    </source>
</evidence>
<dbReference type="InterPro" id="IPR000060">
    <property type="entry name" value="BCCT_transptr"/>
</dbReference>
<keyword evidence="9" id="KW-1185">Reference proteome</keyword>
<evidence type="ECO:0000256" key="2">
    <source>
        <dbReference type="ARBA" id="ARBA00022448"/>
    </source>
</evidence>
<feature type="region of interest" description="Disordered" evidence="7">
    <location>
        <begin position="193"/>
        <end position="224"/>
    </location>
</feature>
<evidence type="ECO:0000313" key="8">
    <source>
        <dbReference type="EMBL" id="PPT79813.1"/>
    </source>
</evidence>
<evidence type="ECO:0000256" key="4">
    <source>
        <dbReference type="ARBA" id="ARBA00022692"/>
    </source>
</evidence>
<feature type="region of interest" description="Disordered" evidence="7">
    <location>
        <begin position="1"/>
        <end position="30"/>
    </location>
</feature>
<protein>
    <submittedName>
        <fullName evidence="8">Uncharacterized protein</fullName>
    </submittedName>
</protein>
<comment type="subcellular location">
    <subcellularLocation>
        <location evidence="1">Cell membrane</location>
        <topology evidence="1">Multi-pass membrane protein</topology>
    </subcellularLocation>
</comment>
<evidence type="ECO:0000313" key="9">
    <source>
        <dbReference type="Proteomes" id="UP000239898"/>
    </source>
</evidence>
<feature type="region of interest" description="Disordered" evidence="7">
    <location>
        <begin position="251"/>
        <end position="298"/>
    </location>
</feature>
<keyword evidence="6" id="KW-0472">Membrane</keyword>
<accession>A0A2S6ZAM4</accession>
<organism evidence="8 9">
    <name type="scientific">Xanthomonas theicola</name>
    <dbReference type="NCBI Taxonomy" id="56464"/>
    <lineage>
        <taxon>Bacteria</taxon>
        <taxon>Pseudomonadati</taxon>
        <taxon>Pseudomonadota</taxon>
        <taxon>Gammaproteobacteria</taxon>
        <taxon>Lysobacterales</taxon>
        <taxon>Lysobacteraceae</taxon>
        <taxon>Xanthomonas</taxon>
    </lineage>
</organism>
<dbReference type="AlphaFoldDB" id="A0A2S6ZAM4"/>
<evidence type="ECO:0000256" key="5">
    <source>
        <dbReference type="ARBA" id="ARBA00022989"/>
    </source>
</evidence>
<proteinExistence type="predicted"/>
<feature type="region of interest" description="Disordered" evidence="7">
    <location>
        <begin position="78"/>
        <end position="100"/>
    </location>
</feature>
<sequence>MAHSSRQGRGLVGDNAAAGRRPPPPRSAWRASMPVQMGIIAVAFVLYMASTASGVERGIKWLSNFNLALAALLPAPDGPVLPHRGSRATPTECRRTRRGSGAVGARWILRNAGAAAAARAQVAPGTARPPAPVGAAARLVRRARPAPPAPPPGAQRGANGASFRAIGRARTVPAYRFRRNDAVLARFSAHSPRRARTRVDSPAEPMVTSPHVAAPHQPEADPPARRRVARGCRCVAARTRAYYLDHKCGTNRHVSDKQPRFDQTPHRQRRGVFHFGNRENFKSPRNAPTHTLPRKSAP</sequence>
<keyword evidence="4" id="KW-0812">Transmembrane</keyword>
<keyword evidence="3" id="KW-1003">Cell membrane</keyword>
<dbReference type="GO" id="GO:0005886">
    <property type="term" value="C:plasma membrane"/>
    <property type="evidence" value="ECO:0007669"/>
    <property type="project" value="UniProtKB-SubCell"/>
</dbReference>
<feature type="compositionally biased region" description="Basic and acidic residues" evidence="7">
    <location>
        <begin position="251"/>
        <end position="265"/>
    </location>
</feature>
<keyword evidence="2" id="KW-0813">Transport</keyword>
<keyword evidence="5" id="KW-1133">Transmembrane helix</keyword>
<gene>
    <name evidence="8" type="ORF">XthCFBP4691_18535</name>
</gene>
<dbReference type="Proteomes" id="UP000239898">
    <property type="component" value="Unassembled WGS sequence"/>
</dbReference>
<name>A0A2S6ZAM4_9XANT</name>
<evidence type="ECO:0000256" key="1">
    <source>
        <dbReference type="ARBA" id="ARBA00004651"/>
    </source>
</evidence>
<evidence type="ECO:0000256" key="3">
    <source>
        <dbReference type="ARBA" id="ARBA00022475"/>
    </source>
</evidence>
<evidence type="ECO:0000256" key="7">
    <source>
        <dbReference type="SAM" id="MobiDB-lite"/>
    </source>
</evidence>
<comment type="caution">
    <text evidence="8">The sequence shown here is derived from an EMBL/GenBank/DDBJ whole genome shotgun (WGS) entry which is preliminary data.</text>
</comment>
<dbReference type="GO" id="GO:0022857">
    <property type="term" value="F:transmembrane transporter activity"/>
    <property type="evidence" value="ECO:0007669"/>
    <property type="project" value="InterPro"/>
</dbReference>
<dbReference type="Pfam" id="PF02028">
    <property type="entry name" value="BCCT"/>
    <property type="match status" value="1"/>
</dbReference>
<dbReference type="EMBL" id="MIGX01000156">
    <property type="protein sequence ID" value="PPT79813.1"/>
    <property type="molecule type" value="Genomic_DNA"/>
</dbReference>
<reference evidence="8 9" key="1">
    <citation type="submission" date="2016-08" db="EMBL/GenBank/DDBJ databases">
        <title>Evolution of the type three secretion system and type three effector repertoires in Xanthomonas.</title>
        <authorList>
            <person name="Merda D."/>
            <person name="Briand M."/>
            <person name="Bosis E."/>
            <person name="Rousseau C."/>
            <person name="Portier P."/>
            <person name="Jacques M.-A."/>
            <person name="Fischer-Le Saux M."/>
        </authorList>
    </citation>
    <scope>NUCLEOTIDE SEQUENCE [LARGE SCALE GENOMIC DNA]</scope>
    <source>
        <strain evidence="8 9">CFBP 4691</strain>
    </source>
</reference>